<evidence type="ECO:0000313" key="10">
    <source>
        <dbReference type="Proteomes" id="UP000195137"/>
    </source>
</evidence>
<evidence type="ECO:0000313" key="9">
    <source>
        <dbReference type="EMBL" id="OUJ18043.1"/>
    </source>
</evidence>
<name>A0A1Y3GCK3_9EURY</name>
<dbReference type="PANTHER" id="PTHR42933:SF3">
    <property type="entry name" value="TYPE I RESTRICTION ENZYME MJAVIII METHYLASE SUBUNIT"/>
    <property type="match status" value="1"/>
</dbReference>
<comment type="catalytic activity">
    <reaction evidence="6">
        <text>a 2'-deoxyadenosine in DNA + S-adenosyl-L-methionine = an N(6)-methyl-2'-deoxyadenosine in DNA + S-adenosyl-L-homocysteine + H(+)</text>
        <dbReference type="Rhea" id="RHEA:15197"/>
        <dbReference type="Rhea" id="RHEA-COMP:12418"/>
        <dbReference type="Rhea" id="RHEA-COMP:12419"/>
        <dbReference type="ChEBI" id="CHEBI:15378"/>
        <dbReference type="ChEBI" id="CHEBI:57856"/>
        <dbReference type="ChEBI" id="CHEBI:59789"/>
        <dbReference type="ChEBI" id="CHEBI:90615"/>
        <dbReference type="ChEBI" id="CHEBI:90616"/>
        <dbReference type="EC" id="2.1.1.72"/>
    </reaction>
</comment>
<evidence type="ECO:0000256" key="3">
    <source>
        <dbReference type="ARBA" id="ARBA00022679"/>
    </source>
</evidence>
<dbReference type="GO" id="GO:0008170">
    <property type="term" value="F:N-methyltransferase activity"/>
    <property type="evidence" value="ECO:0007669"/>
    <property type="project" value="InterPro"/>
</dbReference>
<dbReference type="EMBL" id="MRZU01000007">
    <property type="protein sequence ID" value="OUJ18043.1"/>
    <property type="molecule type" value="Genomic_DNA"/>
</dbReference>
<dbReference type="GO" id="GO:0009307">
    <property type="term" value="P:DNA restriction-modification system"/>
    <property type="evidence" value="ECO:0007669"/>
    <property type="project" value="UniProtKB-KW"/>
</dbReference>
<evidence type="ECO:0000256" key="7">
    <source>
        <dbReference type="SAM" id="Coils"/>
    </source>
</evidence>
<dbReference type="GO" id="GO:0009007">
    <property type="term" value="F:site-specific DNA-methyltransferase (adenine-specific) activity"/>
    <property type="evidence" value="ECO:0007669"/>
    <property type="project" value="UniProtKB-EC"/>
</dbReference>
<dbReference type="AlphaFoldDB" id="A0A1Y3GCK3"/>
<keyword evidence="9" id="KW-0378">Hydrolase</keyword>
<dbReference type="SUPFAM" id="SSF53335">
    <property type="entry name" value="S-adenosyl-L-methionine-dependent methyltransferases"/>
    <property type="match status" value="1"/>
</dbReference>
<dbReference type="GO" id="GO:0003677">
    <property type="term" value="F:DNA binding"/>
    <property type="evidence" value="ECO:0007669"/>
    <property type="project" value="InterPro"/>
</dbReference>
<evidence type="ECO:0000256" key="4">
    <source>
        <dbReference type="ARBA" id="ARBA00022691"/>
    </source>
</evidence>
<dbReference type="Proteomes" id="UP000195137">
    <property type="component" value="Unassembled WGS sequence"/>
</dbReference>
<dbReference type="GO" id="GO:0004519">
    <property type="term" value="F:endonuclease activity"/>
    <property type="evidence" value="ECO:0007669"/>
    <property type="project" value="UniProtKB-KW"/>
</dbReference>
<keyword evidence="5" id="KW-0680">Restriction system</keyword>
<keyword evidence="3 9" id="KW-0808">Transferase</keyword>
<gene>
    <name evidence="9" type="ORF">AMET1_1551</name>
</gene>
<protein>
    <recommendedName>
        <fullName evidence="1">site-specific DNA-methyltransferase (adenine-specific)</fullName>
        <ecNumber evidence="1">2.1.1.72</ecNumber>
    </recommendedName>
</protein>
<dbReference type="GO" id="GO:0032259">
    <property type="term" value="P:methylation"/>
    <property type="evidence" value="ECO:0007669"/>
    <property type="project" value="UniProtKB-KW"/>
</dbReference>
<accession>A0A1Y3GCK3</accession>
<evidence type="ECO:0000256" key="1">
    <source>
        <dbReference type="ARBA" id="ARBA00011900"/>
    </source>
</evidence>
<feature type="domain" description="DNA methylase adenine-specific" evidence="8">
    <location>
        <begin position="1"/>
        <end position="51"/>
    </location>
</feature>
<dbReference type="EC" id="2.1.1.72" evidence="1"/>
<dbReference type="PANTHER" id="PTHR42933">
    <property type="entry name" value="SLR6095 PROTEIN"/>
    <property type="match status" value="1"/>
</dbReference>
<keyword evidence="9" id="KW-0255">Endonuclease</keyword>
<dbReference type="InterPro" id="IPR051537">
    <property type="entry name" value="DNA_Adenine_Mtase"/>
</dbReference>
<dbReference type="InterPro" id="IPR029063">
    <property type="entry name" value="SAM-dependent_MTases_sf"/>
</dbReference>
<keyword evidence="2 9" id="KW-0489">Methyltransferase</keyword>
<feature type="coiled-coil region" evidence="7">
    <location>
        <begin position="55"/>
        <end position="82"/>
    </location>
</feature>
<comment type="caution">
    <text evidence="9">The sequence shown here is derived from an EMBL/GenBank/DDBJ whole genome shotgun (WGS) entry which is preliminary data.</text>
</comment>
<evidence type="ECO:0000256" key="5">
    <source>
        <dbReference type="ARBA" id="ARBA00022747"/>
    </source>
</evidence>
<keyword evidence="10" id="KW-1185">Reference proteome</keyword>
<evidence type="ECO:0000256" key="2">
    <source>
        <dbReference type="ARBA" id="ARBA00022603"/>
    </source>
</evidence>
<keyword evidence="9" id="KW-0540">Nuclease</keyword>
<organism evidence="9 10">
    <name type="scientific">Methanonatronarchaeum thermophilum</name>
    <dbReference type="NCBI Taxonomy" id="1927129"/>
    <lineage>
        <taxon>Archaea</taxon>
        <taxon>Methanobacteriati</taxon>
        <taxon>Methanobacteriota</taxon>
        <taxon>Methanonatronarchaeia</taxon>
        <taxon>Methanonatronarchaeales</taxon>
        <taxon>Methanonatronarchaeaceae</taxon>
        <taxon>Methanonatronarchaeum</taxon>
    </lineage>
</organism>
<reference evidence="9 10" key="1">
    <citation type="submission" date="2016-12" db="EMBL/GenBank/DDBJ databases">
        <title>Discovery of methanogenic haloarchaea.</title>
        <authorList>
            <person name="Sorokin D.Y."/>
            <person name="Makarova K.S."/>
            <person name="Abbas B."/>
            <person name="Ferrer M."/>
            <person name="Golyshin P.N."/>
        </authorList>
    </citation>
    <scope>NUCLEOTIDE SEQUENCE [LARGE SCALE GENOMIC DNA]</scope>
    <source>
        <strain evidence="9">AMET1</strain>
    </source>
</reference>
<dbReference type="Gene3D" id="3.40.50.150">
    <property type="entry name" value="Vaccinia Virus protein VP39"/>
    <property type="match status" value="1"/>
</dbReference>
<dbReference type="InterPro" id="IPR003356">
    <property type="entry name" value="DNA_methylase_A-5"/>
</dbReference>
<sequence length="86" mass="10400">MTEQGIKKIVKTYREKEEEKHHSRIVELGKIKENDYNLNIGLYVDTTEPQENIDVTKELKKLKKLQQERQKIEKQMKKHMEALNYE</sequence>
<evidence type="ECO:0000259" key="8">
    <source>
        <dbReference type="Pfam" id="PF02384"/>
    </source>
</evidence>
<keyword evidence="4" id="KW-0949">S-adenosyl-L-methionine</keyword>
<dbReference type="Pfam" id="PF02384">
    <property type="entry name" value="N6_Mtase"/>
    <property type="match status" value="1"/>
</dbReference>
<keyword evidence="7" id="KW-0175">Coiled coil</keyword>
<proteinExistence type="predicted"/>
<evidence type="ECO:0000256" key="6">
    <source>
        <dbReference type="ARBA" id="ARBA00047942"/>
    </source>
</evidence>